<dbReference type="EMBL" id="JABSTQ010000117">
    <property type="protein sequence ID" value="KAG0445652.1"/>
    <property type="molecule type" value="Genomic_DNA"/>
</dbReference>
<proteinExistence type="predicted"/>
<evidence type="ECO:0000313" key="1">
    <source>
        <dbReference type="EMBL" id="KAG0445652.1"/>
    </source>
</evidence>
<dbReference type="Proteomes" id="UP000805193">
    <property type="component" value="Unassembled WGS sequence"/>
</dbReference>
<accession>A0AC60R1R6</accession>
<reference evidence="1 2" key="1">
    <citation type="journal article" date="2020" name="Cell">
        <title>Large-Scale Comparative Analyses of Tick Genomes Elucidate Their Genetic Diversity and Vector Capacities.</title>
        <authorList>
            <consortium name="Tick Genome and Microbiome Consortium (TIGMIC)"/>
            <person name="Jia N."/>
            <person name="Wang J."/>
            <person name="Shi W."/>
            <person name="Du L."/>
            <person name="Sun Y."/>
            <person name="Zhan W."/>
            <person name="Jiang J.F."/>
            <person name="Wang Q."/>
            <person name="Zhang B."/>
            <person name="Ji P."/>
            <person name="Bell-Sakyi L."/>
            <person name="Cui X.M."/>
            <person name="Yuan T.T."/>
            <person name="Jiang B.G."/>
            <person name="Yang W.F."/>
            <person name="Lam T.T."/>
            <person name="Chang Q.C."/>
            <person name="Ding S.J."/>
            <person name="Wang X.J."/>
            <person name="Zhu J.G."/>
            <person name="Ruan X.D."/>
            <person name="Zhao L."/>
            <person name="Wei J.T."/>
            <person name="Ye R.Z."/>
            <person name="Que T.C."/>
            <person name="Du C.H."/>
            <person name="Zhou Y.H."/>
            <person name="Cheng J.X."/>
            <person name="Dai P.F."/>
            <person name="Guo W.B."/>
            <person name="Han X.H."/>
            <person name="Huang E.J."/>
            <person name="Li L.F."/>
            <person name="Wei W."/>
            <person name="Gao Y.C."/>
            <person name="Liu J.Z."/>
            <person name="Shao H.Z."/>
            <person name="Wang X."/>
            <person name="Wang C.C."/>
            <person name="Yang T.C."/>
            <person name="Huo Q.B."/>
            <person name="Li W."/>
            <person name="Chen H.Y."/>
            <person name="Chen S.E."/>
            <person name="Zhou L.G."/>
            <person name="Ni X.B."/>
            <person name="Tian J.H."/>
            <person name="Sheng Y."/>
            <person name="Liu T."/>
            <person name="Pan Y.S."/>
            <person name="Xia L.Y."/>
            <person name="Li J."/>
            <person name="Zhao F."/>
            <person name="Cao W.C."/>
        </authorList>
    </citation>
    <scope>NUCLEOTIDE SEQUENCE [LARGE SCALE GENOMIC DNA]</scope>
    <source>
        <strain evidence="1">Iper-2018</strain>
    </source>
</reference>
<gene>
    <name evidence="1" type="ORF">HPB47_013203</name>
</gene>
<organism evidence="1 2">
    <name type="scientific">Ixodes persulcatus</name>
    <name type="common">Taiga tick</name>
    <dbReference type="NCBI Taxonomy" id="34615"/>
    <lineage>
        <taxon>Eukaryota</taxon>
        <taxon>Metazoa</taxon>
        <taxon>Ecdysozoa</taxon>
        <taxon>Arthropoda</taxon>
        <taxon>Chelicerata</taxon>
        <taxon>Arachnida</taxon>
        <taxon>Acari</taxon>
        <taxon>Parasitiformes</taxon>
        <taxon>Ixodida</taxon>
        <taxon>Ixodoidea</taxon>
        <taxon>Ixodidae</taxon>
        <taxon>Ixodinae</taxon>
        <taxon>Ixodes</taxon>
    </lineage>
</organism>
<sequence length="242" mass="26908">MEWSFVAFSLLGLAISIGITSERLATLPKATDDYSFAIMLFWSNIACIWHLGIGVAQQLAGDIIVFIVSAVFLEIYLIVNLLSTHEANQHPSLKYVSMIILVMDTGVYLSTFDICVIVVGAITLFVWVWAGIMARNKESTCWLVVFGILLLPHLVYIIFRMQEIAREAPRESWSILRHAIFACGSLALVTRLAAAFCMILVARNFGNEINQMMVPTEKPRNTACTQRLEIVIPEGGPDNSVP</sequence>
<comment type="caution">
    <text evidence="1">The sequence shown here is derived from an EMBL/GenBank/DDBJ whole genome shotgun (WGS) entry which is preliminary data.</text>
</comment>
<name>A0AC60R1R6_IXOPE</name>
<protein>
    <submittedName>
        <fullName evidence="1">Uncharacterized protein</fullName>
    </submittedName>
</protein>
<keyword evidence="2" id="KW-1185">Reference proteome</keyword>
<evidence type="ECO:0000313" key="2">
    <source>
        <dbReference type="Proteomes" id="UP000805193"/>
    </source>
</evidence>